<dbReference type="Proteomes" id="UP000005442">
    <property type="component" value="Chromosome"/>
</dbReference>
<keyword evidence="2" id="KW-1185">Reference proteome</keyword>
<reference evidence="1 2" key="1">
    <citation type="submission" date="2011-12" db="EMBL/GenBank/DDBJ databases">
        <title>Complete sequence of Mycobacterium rhodesiae NBB3.</title>
        <authorList>
            <consortium name="US DOE Joint Genome Institute"/>
            <person name="Lucas S."/>
            <person name="Han J."/>
            <person name="Lapidus A."/>
            <person name="Cheng J.-F."/>
            <person name="Goodwin L."/>
            <person name="Pitluck S."/>
            <person name="Peters L."/>
            <person name="Mikhailova N."/>
            <person name="Gu W."/>
            <person name="Detter J.C."/>
            <person name="Han C."/>
            <person name="Tapia R."/>
            <person name="Land M."/>
            <person name="Hauser L."/>
            <person name="Kyrpides N."/>
            <person name="Ivanova N."/>
            <person name="Pagani I."/>
            <person name="Mattes T."/>
            <person name="Holmes A."/>
            <person name="Rutledge P."/>
            <person name="Paulsen I."/>
            <person name="Coleman N."/>
            <person name="Woyke T."/>
        </authorList>
    </citation>
    <scope>NUCLEOTIDE SEQUENCE [LARGE SCALE GENOMIC DNA]</scope>
    <source>
        <strain evidence="1 2">NBB3</strain>
    </source>
</reference>
<gene>
    <name evidence="1" type="ordered locus">MycrhN_0038</name>
</gene>
<name>G8RXZ7_MYCRN</name>
<dbReference type="EMBL" id="CP003169">
    <property type="protein sequence ID" value="AEV70690.1"/>
    <property type="molecule type" value="Genomic_DNA"/>
</dbReference>
<protein>
    <submittedName>
        <fullName evidence="1">Uncharacterized protein</fullName>
    </submittedName>
</protein>
<dbReference type="HOGENOM" id="CLU_2862981_0_0_11"/>
<dbReference type="STRING" id="710685.MycrhN_0038"/>
<dbReference type="AlphaFoldDB" id="G8RXZ7"/>
<evidence type="ECO:0000313" key="1">
    <source>
        <dbReference type="EMBL" id="AEV70690.1"/>
    </source>
</evidence>
<sequence>MASHVETQSGVEPATEYCRTCGHAKEYHDLKFGGDPKEAHELYTQGGYVCQHMTGLNSAVHCICVGWNSWA</sequence>
<evidence type="ECO:0000313" key="2">
    <source>
        <dbReference type="Proteomes" id="UP000005442"/>
    </source>
</evidence>
<organism evidence="1 2">
    <name type="scientific">Mycolicibacterium rhodesiae (strain NBB3)</name>
    <name type="common">Mycobacterium rhodesiae</name>
    <dbReference type="NCBI Taxonomy" id="710685"/>
    <lineage>
        <taxon>Bacteria</taxon>
        <taxon>Bacillati</taxon>
        <taxon>Actinomycetota</taxon>
        <taxon>Actinomycetes</taxon>
        <taxon>Mycobacteriales</taxon>
        <taxon>Mycobacteriaceae</taxon>
        <taxon>Mycolicibacterium</taxon>
    </lineage>
</organism>
<proteinExistence type="predicted"/>
<dbReference type="PATRIC" id="fig|710685.3.peg.39"/>
<accession>G8RXZ7</accession>
<dbReference type="KEGG" id="mrh:MycrhN_0038"/>